<dbReference type="Proteomes" id="UP000243797">
    <property type="component" value="Unassembled WGS sequence"/>
</dbReference>
<dbReference type="AlphaFoldDB" id="A0A2K1QH79"/>
<feature type="region of interest" description="Disordered" evidence="1">
    <location>
        <begin position="311"/>
        <end position="347"/>
    </location>
</feature>
<comment type="caution">
    <text evidence="2">The sequence shown here is derived from an EMBL/GenBank/DDBJ whole genome shotgun (WGS) entry which is preliminary data.</text>
</comment>
<dbReference type="OrthoDB" id="4179303at2759"/>
<keyword evidence="2" id="KW-0436">Ligase</keyword>
<proteinExistence type="predicted"/>
<keyword evidence="3" id="KW-1185">Reference proteome</keyword>
<reference evidence="2 3" key="1">
    <citation type="submission" date="2017-06" db="EMBL/GenBank/DDBJ databases">
        <title>Draft genome sequence of a variant of Elsinoe murrayae.</title>
        <authorList>
            <person name="Cheng Q."/>
        </authorList>
    </citation>
    <scope>NUCLEOTIDE SEQUENCE [LARGE SCALE GENOMIC DNA]</scope>
    <source>
        <strain evidence="2 3">CQ-2017a</strain>
    </source>
</reference>
<name>A0A2K1QH79_9PEZI</name>
<gene>
    <name evidence="2" type="ORF">CAC42_6782</name>
</gene>
<accession>A0A2K1QH79</accession>
<dbReference type="InParanoid" id="A0A2K1QH79"/>
<dbReference type="EMBL" id="NKHZ01000088">
    <property type="protein sequence ID" value="PNS14269.1"/>
    <property type="molecule type" value="Genomic_DNA"/>
</dbReference>
<evidence type="ECO:0000256" key="1">
    <source>
        <dbReference type="SAM" id="MobiDB-lite"/>
    </source>
</evidence>
<dbReference type="GO" id="GO:0016874">
    <property type="term" value="F:ligase activity"/>
    <property type="evidence" value="ECO:0007669"/>
    <property type="project" value="UniProtKB-KW"/>
</dbReference>
<dbReference type="STRING" id="2082308.A0A2K1QH79"/>
<feature type="compositionally biased region" description="Basic and acidic residues" evidence="1">
    <location>
        <begin position="334"/>
        <end position="347"/>
    </location>
</feature>
<protein>
    <submittedName>
        <fullName evidence="2">Arginine-tRNA ligase</fullName>
    </submittedName>
</protein>
<organism evidence="2 3">
    <name type="scientific">Sphaceloma murrayae</name>
    <dbReference type="NCBI Taxonomy" id="2082308"/>
    <lineage>
        <taxon>Eukaryota</taxon>
        <taxon>Fungi</taxon>
        <taxon>Dikarya</taxon>
        <taxon>Ascomycota</taxon>
        <taxon>Pezizomycotina</taxon>
        <taxon>Dothideomycetes</taxon>
        <taxon>Dothideomycetidae</taxon>
        <taxon>Myriangiales</taxon>
        <taxon>Elsinoaceae</taxon>
        <taxon>Sphaceloma</taxon>
    </lineage>
</organism>
<evidence type="ECO:0000313" key="2">
    <source>
        <dbReference type="EMBL" id="PNS14269.1"/>
    </source>
</evidence>
<sequence length="392" mass="45134">MALKSFTNLQQVLLLQVLHEEDHEAIRMIRANVQIADHFDLSWSAACTHATRTFVRAQAQARSRLIHLSSYFFSAESALNAFESPALDQVKWQHISPPSLRRLILTFFETKDLEHSMSQIGPSVKILLQNLRLLEVLHLGFYHPLDLPLWTIIPDTTFEHLTVFGVEGWKLASREIIDFTERHSRHLRGLRLRRVMLRRDDLWTDVLLHIRMNLPMLTWLSLGRIGYAEAFDAQTQNVESGFEIPYGLDYDSEEEDDSDEDDDEPHVLPVLDRAQTDAALLALRQSLTARGHNLVHDTLDEQADHAVNSTLEDTEAAELPILPDPGTYYQRGMDMNDRDSSRQARDFPDPLLDYVASLHTLGGLPISDQQRKFWEQWCLRKTRPVDLDSISR</sequence>
<evidence type="ECO:0000313" key="3">
    <source>
        <dbReference type="Proteomes" id="UP000243797"/>
    </source>
</evidence>